<feature type="transmembrane region" description="Helical" evidence="7">
    <location>
        <begin position="204"/>
        <end position="221"/>
    </location>
</feature>
<comment type="subcellular location">
    <subcellularLocation>
        <location evidence="1">Membrane</location>
        <topology evidence="1">Multi-pass membrane protein</topology>
    </subcellularLocation>
</comment>
<accession>A0A5N7B6C3</accession>
<evidence type="ECO:0000256" key="6">
    <source>
        <dbReference type="SAM" id="MobiDB-lite"/>
    </source>
</evidence>
<evidence type="ECO:0000256" key="5">
    <source>
        <dbReference type="ARBA" id="ARBA00023136"/>
    </source>
</evidence>
<evidence type="ECO:0000313" key="9">
    <source>
        <dbReference type="EMBL" id="KAE8377662.1"/>
    </source>
</evidence>
<dbReference type="AlphaFoldDB" id="A0A5N7B6C3"/>
<feature type="transmembrane region" description="Helical" evidence="7">
    <location>
        <begin position="145"/>
        <end position="164"/>
    </location>
</feature>
<feature type="transmembrane region" description="Helical" evidence="7">
    <location>
        <begin position="444"/>
        <end position="467"/>
    </location>
</feature>
<evidence type="ECO:0000256" key="7">
    <source>
        <dbReference type="SAM" id="Phobius"/>
    </source>
</evidence>
<dbReference type="InterPro" id="IPR036259">
    <property type="entry name" value="MFS_trans_sf"/>
</dbReference>
<protein>
    <submittedName>
        <fullName evidence="9">Major facilitator superfamily domain-containing protein</fullName>
    </submittedName>
</protein>
<dbReference type="CDD" id="cd17323">
    <property type="entry name" value="MFS_Tpo1_MDR_like"/>
    <property type="match status" value="1"/>
</dbReference>
<dbReference type="GO" id="GO:0022857">
    <property type="term" value="F:transmembrane transporter activity"/>
    <property type="evidence" value="ECO:0007669"/>
    <property type="project" value="InterPro"/>
</dbReference>
<evidence type="ECO:0000256" key="2">
    <source>
        <dbReference type="ARBA" id="ARBA00008335"/>
    </source>
</evidence>
<feature type="transmembrane region" description="Helical" evidence="7">
    <location>
        <begin position="170"/>
        <end position="192"/>
    </location>
</feature>
<feature type="transmembrane region" description="Helical" evidence="7">
    <location>
        <begin position="386"/>
        <end position="405"/>
    </location>
</feature>
<dbReference type="OrthoDB" id="5296287at2759"/>
<feature type="transmembrane region" description="Helical" evidence="7">
    <location>
        <begin position="479"/>
        <end position="499"/>
    </location>
</feature>
<reference evidence="9 10" key="1">
    <citation type="submission" date="2019-04" db="EMBL/GenBank/DDBJ databases">
        <title>Friends and foes A comparative genomics studyof 23 Aspergillus species from section Flavi.</title>
        <authorList>
            <consortium name="DOE Joint Genome Institute"/>
            <person name="Kjaerbolling I."/>
            <person name="Vesth T."/>
            <person name="Frisvad J.C."/>
            <person name="Nybo J.L."/>
            <person name="Theobald S."/>
            <person name="Kildgaard S."/>
            <person name="Isbrandt T."/>
            <person name="Kuo A."/>
            <person name="Sato A."/>
            <person name="Lyhne E.K."/>
            <person name="Kogle M.E."/>
            <person name="Wiebenga A."/>
            <person name="Kun R.S."/>
            <person name="Lubbers R.J."/>
            <person name="Makela M.R."/>
            <person name="Barry K."/>
            <person name="Chovatia M."/>
            <person name="Clum A."/>
            <person name="Daum C."/>
            <person name="Haridas S."/>
            <person name="He G."/>
            <person name="LaButti K."/>
            <person name="Lipzen A."/>
            <person name="Mondo S."/>
            <person name="Riley R."/>
            <person name="Salamov A."/>
            <person name="Simmons B.A."/>
            <person name="Magnuson J.K."/>
            <person name="Henrissat B."/>
            <person name="Mortensen U.H."/>
            <person name="Larsen T.O."/>
            <person name="Devries R.P."/>
            <person name="Grigoriev I.V."/>
            <person name="Machida M."/>
            <person name="Baker S.E."/>
            <person name="Andersen M.R."/>
        </authorList>
    </citation>
    <scope>NUCLEOTIDE SEQUENCE [LARGE SCALE GENOMIC DNA]</scope>
    <source>
        <strain evidence="9 10">IBT 29228</strain>
    </source>
</reference>
<dbReference type="InterPro" id="IPR020846">
    <property type="entry name" value="MFS_dom"/>
</dbReference>
<evidence type="ECO:0000256" key="3">
    <source>
        <dbReference type="ARBA" id="ARBA00022692"/>
    </source>
</evidence>
<comment type="similarity">
    <text evidence="2">Belongs to the major facilitator superfamily.</text>
</comment>
<organism evidence="9 10">
    <name type="scientific">Aspergillus bertholletiae</name>
    <dbReference type="NCBI Taxonomy" id="1226010"/>
    <lineage>
        <taxon>Eukaryota</taxon>
        <taxon>Fungi</taxon>
        <taxon>Dikarya</taxon>
        <taxon>Ascomycota</taxon>
        <taxon>Pezizomycotina</taxon>
        <taxon>Eurotiomycetes</taxon>
        <taxon>Eurotiomycetidae</taxon>
        <taxon>Eurotiales</taxon>
        <taxon>Aspergillaceae</taxon>
        <taxon>Aspergillus</taxon>
        <taxon>Aspergillus subgen. Circumdati</taxon>
    </lineage>
</organism>
<dbReference type="EMBL" id="ML736220">
    <property type="protein sequence ID" value="KAE8377662.1"/>
    <property type="molecule type" value="Genomic_DNA"/>
</dbReference>
<feature type="transmembrane region" description="Helical" evidence="7">
    <location>
        <begin position="76"/>
        <end position="100"/>
    </location>
</feature>
<dbReference type="Proteomes" id="UP000326198">
    <property type="component" value="Unassembled WGS sequence"/>
</dbReference>
<gene>
    <name evidence="9" type="ORF">BDV26DRAFT_263173</name>
</gene>
<evidence type="ECO:0000256" key="4">
    <source>
        <dbReference type="ARBA" id="ARBA00022989"/>
    </source>
</evidence>
<keyword evidence="10" id="KW-1185">Reference proteome</keyword>
<keyword evidence="5 7" id="KW-0472">Membrane</keyword>
<evidence type="ECO:0000259" key="8">
    <source>
        <dbReference type="PROSITE" id="PS50850"/>
    </source>
</evidence>
<feature type="region of interest" description="Disordered" evidence="6">
    <location>
        <begin position="1"/>
        <end position="20"/>
    </location>
</feature>
<evidence type="ECO:0000256" key="1">
    <source>
        <dbReference type="ARBA" id="ARBA00004141"/>
    </source>
</evidence>
<dbReference type="Gene3D" id="1.20.1250.20">
    <property type="entry name" value="MFS general substrate transporter like domains"/>
    <property type="match status" value="1"/>
</dbReference>
<dbReference type="GO" id="GO:0016020">
    <property type="term" value="C:membrane"/>
    <property type="evidence" value="ECO:0007669"/>
    <property type="project" value="UniProtKB-SubCell"/>
</dbReference>
<feature type="transmembrane region" description="Helical" evidence="7">
    <location>
        <begin position="346"/>
        <end position="365"/>
    </location>
</feature>
<feature type="domain" description="Major facilitator superfamily (MFS) profile" evidence="8">
    <location>
        <begin position="78"/>
        <end position="505"/>
    </location>
</feature>
<dbReference type="InterPro" id="IPR011701">
    <property type="entry name" value="MFS"/>
</dbReference>
<dbReference type="Pfam" id="PF07690">
    <property type="entry name" value="MFS_1"/>
    <property type="match status" value="1"/>
</dbReference>
<feature type="transmembrane region" description="Helical" evidence="7">
    <location>
        <begin position="301"/>
        <end position="326"/>
    </location>
</feature>
<feature type="compositionally biased region" description="Polar residues" evidence="6">
    <location>
        <begin position="1"/>
        <end position="19"/>
    </location>
</feature>
<feature type="transmembrane region" description="Helical" evidence="7">
    <location>
        <begin position="233"/>
        <end position="253"/>
    </location>
</feature>
<evidence type="ECO:0000313" key="10">
    <source>
        <dbReference type="Proteomes" id="UP000326198"/>
    </source>
</evidence>
<dbReference type="PANTHER" id="PTHR23502:SF68">
    <property type="entry name" value="MULTIDRUG TRANSPORTER, PUTATIVE (AFU_ORTHOLOGUE AFUA_3G01120)-RELATED"/>
    <property type="match status" value="1"/>
</dbReference>
<keyword evidence="4 7" id="KW-1133">Transmembrane helix</keyword>
<feature type="transmembrane region" description="Helical" evidence="7">
    <location>
        <begin position="411"/>
        <end position="432"/>
    </location>
</feature>
<dbReference type="PROSITE" id="PS50850">
    <property type="entry name" value="MFS"/>
    <property type="match status" value="1"/>
</dbReference>
<feature type="transmembrane region" description="Helical" evidence="7">
    <location>
        <begin position="112"/>
        <end position="133"/>
    </location>
</feature>
<proteinExistence type="inferred from homology"/>
<sequence length="516" mass="56622">MAMQHSGSPDSSVEPSPGSSLEYLGSFVEKENARVRVESCDIEAGEQSHDELDNIVHWDGSDDPQNPMNWSDARKWLIIGLISVSSFNTSLVSTIFAPGVPEVLKEFHTDNSSLASLVVSIYVMGSALGPLVLTPITEMSGRLPVTHGANILFMVAAIVCASSINMPMLIISRLIMGIASSVPVTVGGGFVADMIPMEKRGTAMTIWTVGPLLGFVIGPIFGGYMVENVGWRWTVWLEAILGGFVVIASLIFLRETYAPTILQRKAMRLQKATGQHYHTKFDSERTAGQMLLTSLTRPIKFLFLSPIVLIVSLYSAVTYSYMYILFTTFTEVFENVYGFSPGQAGLGYMGLGMGFCVGQITVGYYSDRHVKKQEKIHGKMKPEHRLPPLVVGCFLVPVGLFWYGWSAQYRLHWIVPIVGTFFVGLGIFYVHLVTQVYLVDSYTLYAASAVSAELALRCVFGATIPLAGTPLYEALGLGWGNTLLGFIALAFAPTSFFLLKYGESIRTNPRFMPKMT</sequence>
<dbReference type="FunFam" id="1.20.1250.20:FF:000011">
    <property type="entry name" value="MFS multidrug transporter, putative"/>
    <property type="match status" value="1"/>
</dbReference>
<keyword evidence="3 7" id="KW-0812">Transmembrane</keyword>
<dbReference type="PANTHER" id="PTHR23502">
    <property type="entry name" value="MAJOR FACILITATOR SUPERFAMILY"/>
    <property type="match status" value="1"/>
</dbReference>
<dbReference type="SUPFAM" id="SSF103473">
    <property type="entry name" value="MFS general substrate transporter"/>
    <property type="match status" value="1"/>
</dbReference>
<name>A0A5N7B6C3_9EURO</name>